<dbReference type="PANTHER" id="PTHR47089:SF1">
    <property type="entry name" value="GUANOSINE ABC TRANSPORTER PERMEASE PROTEIN NUPP"/>
    <property type="match status" value="1"/>
</dbReference>
<keyword evidence="3 6" id="KW-0812">Transmembrane</keyword>
<dbReference type="EMBL" id="LT985188">
    <property type="protein sequence ID" value="SPD87267.1"/>
    <property type="molecule type" value="Genomic_DNA"/>
</dbReference>
<evidence type="ECO:0000256" key="2">
    <source>
        <dbReference type="ARBA" id="ARBA00022475"/>
    </source>
</evidence>
<feature type="transmembrane region" description="Helical" evidence="6">
    <location>
        <begin position="271"/>
        <end position="291"/>
    </location>
</feature>
<feature type="transmembrane region" description="Helical" evidence="6">
    <location>
        <begin position="86"/>
        <end position="108"/>
    </location>
</feature>
<dbReference type="PANTHER" id="PTHR47089">
    <property type="entry name" value="ABC TRANSPORTER, PERMEASE PROTEIN"/>
    <property type="match status" value="1"/>
</dbReference>
<name>A0A2N9JIJ0_9ACTN</name>
<dbReference type="KEGG" id="mgg:MPLG2_2237"/>
<evidence type="ECO:0000256" key="6">
    <source>
        <dbReference type="SAM" id="Phobius"/>
    </source>
</evidence>
<comment type="subcellular location">
    <subcellularLocation>
        <location evidence="1">Cell membrane</location>
        <topology evidence="1">Multi-pass membrane protein</topology>
    </subcellularLocation>
</comment>
<dbReference type="GO" id="GO:0022857">
    <property type="term" value="F:transmembrane transporter activity"/>
    <property type="evidence" value="ECO:0007669"/>
    <property type="project" value="InterPro"/>
</dbReference>
<keyword evidence="8" id="KW-1185">Reference proteome</keyword>
<dbReference type="AlphaFoldDB" id="A0A2N9JIJ0"/>
<feature type="transmembrane region" description="Helical" evidence="6">
    <location>
        <begin position="326"/>
        <end position="344"/>
    </location>
</feature>
<feature type="transmembrane region" description="Helical" evidence="6">
    <location>
        <begin position="21"/>
        <end position="43"/>
    </location>
</feature>
<keyword evidence="4 6" id="KW-1133">Transmembrane helix</keyword>
<evidence type="ECO:0000256" key="3">
    <source>
        <dbReference type="ARBA" id="ARBA00022692"/>
    </source>
</evidence>
<accession>A0A2N9JIJ0</accession>
<feature type="transmembrane region" description="Helical" evidence="6">
    <location>
        <begin position="173"/>
        <end position="196"/>
    </location>
</feature>
<organism evidence="7 8">
    <name type="scientific">Micropruina glycogenica</name>
    <dbReference type="NCBI Taxonomy" id="75385"/>
    <lineage>
        <taxon>Bacteria</taxon>
        <taxon>Bacillati</taxon>
        <taxon>Actinomycetota</taxon>
        <taxon>Actinomycetes</taxon>
        <taxon>Propionibacteriales</taxon>
        <taxon>Nocardioidaceae</taxon>
        <taxon>Micropruina</taxon>
    </lineage>
</organism>
<dbReference type="GO" id="GO:0005886">
    <property type="term" value="C:plasma membrane"/>
    <property type="evidence" value="ECO:0007669"/>
    <property type="project" value="UniProtKB-SubCell"/>
</dbReference>
<keyword evidence="5 6" id="KW-0472">Membrane</keyword>
<dbReference type="Pfam" id="PF02653">
    <property type="entry name" value="BPD_transp_2"/>
    <property type="match status" value="1"/>
</dbReference>
<evidence type="ECO:0000256" key="1">
    <source>
        <dbReference type="ARBA" id="ARBA00004651"/>
    </source>
</evidence>
<protein>
    <submittedName>
        <fullName evidence="7">Nucleoside ABC transporter membrane protein</fullName>
    </submittedName>
</protein>
<proteinExistence type="predicted"/>
<feature type="transmembrane region" description="Helical" evidence="6">
    <location>
        <begin position="139"/>
        <end position="161"/>
    </location>
</feature>
<evidence type="ECO:0000313" key="8">
    <source>
        <dbReference type="Proteomes" id="UP000238164"/>
    </source>
</evidence>
<reference evidence="7 8" key="1">
    <citation type="submission" date="2018-02" db="EMBL/GenBank/DDBJ databases">
        <authorList>
            <person name="Cohen D.B."/>
            <person name="Kent A.D."/>
        </authorList>
    </citation>
    <scope>NUCLEOTIDE SEQUENCE [LARGE SCALE GENOMIC DNA]</scope>
    <source>
        <strain evidence="7">1</strain>
    </source>
</reference>
<sequence>MSESTTWGDRVRGEVRMRWRDWAITLAAFVLALLVGAILMIVADPQVAGNFNYLLTAPGLALGSAWTKVSTAYSALLMGAVGSPQALAATSAAAAPLICAGLAVGLAFRAGLFNIGAQGQAILGSMAAAWVGFSLPLPPVIHLIVAVLAGLVAGAIWGGIVGWLKATTGAHEVIVTIMMNYIASGLLAWVLTTAAFQRPGRDDPISPEVPSSAAFPQLYEQLHLGFFVALLAAVVVWWVLDRSVIGFSIRAVGANPHAAGTAGMNVGRTTIITMAMAGALAGLAGVQAALGPSVNGVPVPLTEGLVGTVGFDAITVALLGRSKPVGIVLAGLLFGGLSAGGLAMQSVAQTPLTLTLVLQALVVLFVAAPQLVATLVPFLSARKARASLTGADA</sequence>
<feature type="transmembrane region" description="Helical" evidence="6">
    <location>
        <begin position="356"/>
        <end position="379"/>
    </location>
</feature>
<evidence type="ECO:0000256" key="5">
    <source>
        <dbReference type="ARBA" id="ARBA00023136"/>
    </source>
</evidence>
<feature type="transmembrane region" description="Helical" evidence="6">
    <location>
        <begin position="115"/>
        <end position="133"/>
    </location>
</feature>
<dbReference type="RefSeq" id="WP_408632038.1">
    <property type="nucleotide sequence ID" value="NZ_BAAAGO010000004.1"/>
</dbReference>
<feature type="transmembrane region" description="Helical" evidence="6">
    <location>
        <begin position="297"/>
        <end position="319"/>
    </location>
</feature>
<evidence type="ECO:0000256" key="4">
    <source>
        <dbReference type="ARBA" id="ARBA00022989"/>
    </source>
</evidence>
<evidence type="ECO:0000313" key="7">
    <source>
        <dbReference type="EMBL" id="SPD87267.1"/>
    </source>
</evidence>
<dbReference type="InterPro" id="IPR001851">
    <property type="entry name" value="ABC_transp_permease"/>
</dbReference>
<dbReference type="Proteomes" id="UP000238164">
    <property type="component" value="Chromosome 1"/>
</dbReference>
<dbReference type="CDD" id="cd06580">
    <property type="entry name" value="TM_PBP1_transp_TpRbsC_like"/>
    <property type="match status" value="1"/>
</dbReference>
<gene>
    <name evidence="7" type="ORF">MPLG2_2237</name>
</gene>
<feature type="transmembrane region" description="Helical" evidence="6">
    <location>
        <begin position="222"/>
        <end position="240"/>
    </location>
</feature>
<keyword evidence="2" id="KW-1003">Cell membrane</keyword>